<dbReference type="GeneID" id="75692109"/>
<reference evidence="1 2" key="1">
    <citation type="submission" date="2021-04" db="EMBL/GenBank/DDBJ databases">
        <authorList>
            <person name="Shkoporov A.N."/>
            <person name="Stockdale S.R."/>
            <person name="Guerin E."/>
            <person name="Ross R.P."/>
            <person name="Hill C."/>
        </authorList>
    </citation>
    <scope>NUCLEOTIDE SEQUENCE [LARGE SCALE GENOMIC DNA]</scope>
    <source>
        <strain evidence="2">cr77_1</strain>
    </source>
</reference>
<dbReference type="KEGG" id="vg:75692109"/>
<accession>A0AAE7RZ14</accession>
<dbReference type="EMBL" id="MZ130482">
    <property type="protein sequence ID" value="QWM89798.1"/>
    <property type="molecule type" value="Genomic_DNA"/>
</dbReference>
<keyword evidence="2" id="KW-1185">Reference proteome</keyword>
<gene>
    <name evidence="1" type="primary">gp_16568</name>
</gene>
<protein>
    <submittedName>
        <fullName evidence="1">Uncharacterized protein</fullName>
    </submittedName>
</protein>
<sequence>MTYNMIATGYFTQLIKEYDLKYLGKSKGSLGWEGIYKDKNGQLYAINYSDYMGGTLDILFIIDNMPELES</sequence>
<proteinExistence type="predicted"/>
<evidence type="ECO:0000313" key="1">
    <source>
        <dbReference type="EMBL" id="QWM89798.1"/>
    </source>
</evidence>
<evidence type="ECO:0000313" key="2">
    <source>
        <dbReference type="Proteomes" id="UP000827562"/>
    </source>
</evidence>
<dbReference type="RefSeq" id="YP_010359370.1">
    <property type="nucleotide sequence ID" value="NC_062772.1"/>
</dbReference>
<dbReference type="Proteomes" id="UP000827562">
    <property type="component" value="Segment"/>
</dbReference>
<organism evidence="1 2">
    <name type="scientific">uncultured phage cr77_1</name>
    <dbReference type="NCBI Taxonomy" id="2986410"/>
    <lineage>
        <taxon>Viruses</taxon>
        <taxon>Duplodnaviria</taxon>
        <taxon>Heunggongvirae</taxon>
        <taxon>Uroviricota</taxon>
        <taxon>Caudoviricetes</taxon>
        <taxon>Crassvirales</taxon>
        <taxon>Suoliviridae</taxon>
        <taxon>Boorivirinae</taxon>
        <taxon>Canhaevirus</taxon>
        <taxon>Canhaevirus faecalis</taxon>
    </lineage>
</organism>
<name>A0AAE7RZ14_9CAUD</name>